<accession>A0A9W7WM93</accession>
<dbReference type="Proteomes" id="UP001059041">
    <property type="component" value="Linkage Group LG11"/>
</dbReference>
<proteinExistence type="predicted"/>
<evidence type="ECO:0000313" key="1">
    <source>
        <dbReference type="EMBL" id="KAI7803493.1"/>
    </source>
</evidence>
<protein>
    <submittedName>
        <fullName evidence="1">Uncharacterized protein</fullName>
    </submittedName>
</protein>
<organism evidence="1 2">
    <name type="scientific">Triplophysa rosa</name>
    <name type="common">Cave loach</name>
    <dbReference type="NCBI Taxonomy" id="992332"/>
    <lineage>
        <taxon>Eukaryota</taxon>
        <taxon>Metazoa</taxon>
        <taxon>Chordata</taxon>
        <taxon>Craniata</taxon>
        <taxon>Vertebrata</taxon>
        <taxon>Euteleostomi</taxon>
        <taxon>Actinopterygii</taxon>
        <taxon>Neopterygii</taxon>
        <taxon>Teleostei</taxon>
        <taxon>Ostariophysi</taxon>
        <taxon>Cypriniformes</taxon>
        <taxon>Nemacheilidae</taxon>
        <taxon>Triplophysa</taxon>
    </lineage>
</organism>
<dbReference type="AlphaFoldDB" id="A0A9W7WM93"/>
<evidence type="ECO:0000313" key="2">
    <source>
        <dbReference type="Proteomes" id="UP001059041"/>
    </source>
</evidence>
<keyword evidence="2" id="KW-1185">Reference proteome</keyword>
<comment type="caution">
    <text evidence="1">The sequence shown here is derived from an EMBL/GenBank/DDBJ whole genome shotgun (WGS) entry which is preliminary data.</text>
</comment>
<dbReference type="EMBL" id="JAFHDT010000011">
    <property type="protein sequence ID" value="KAI7803493.1"/>
    <property type="molecule type" value="Genomic_DNA"/>
</dbReference>
<name>A0A9W7WM93_TRIRA</name>
<gene>
    <name evidence="1" type="ORF">IRJ41_007600</name>
</gene>
<reference evidence="1" key="1">
    <citation type="submission" date="2021-02" db="EMBL/GenBank/DDBJ databases">
        <title>Comparative genomics reveals that relaxation of natural selection precedes convergent phenotypic evolution of cavefish.</title>
        <authorList>
            <person name="Peng Z."/>
        </authorList>
    </citation>
    <scope>NUCLEOTIDE SEQUENCE</scope>
    <source>
        <tissue evidence="1">Muscle</tissue>
    </source>
</reference>
<sequence>MSEMLPTESDYQLADLNQPPRFMLNNADVTARWTAVLRGLAILLGEDTSDFFKVGLDCDPDPPQVSIGILCVVPEDSQIHPCGLPLEVVDTALILEGVIALDGLENVPHAMCLEFGLIYALNMEYPQQLKNT</sequence>